<sequence>MGDQQAINSTCAINGGWHEENWVVMEGGEDNCDAISIGSSTNSRNSAASSSSSSELVEDATSATSYSSTSSSSSSSGPLFELSELMIHLPIKRGLSRYYEGKSQSFSSLASVRSLEDLLKKTQSPHHRKKMKACKSYAGGLDNGHKSSTLPKATISKKVLRGGSSLSSVGRRGSLLSGSRPSFPVN</sequence>
<reference evidence="4 5" key="1">
    <citation type="submission" date="2019-06" db="EMBL/GenBank/DDBJ databases">
        <title>A chromosomal-level reference genome of Carpinus fangiana (Coryloideae, Betulaceae).</title>
        <authorList>
            <person name="Yang X."/>
            <person name="Wang Z."/>
            <person name="Zhang L."/>
            <person name="Hao G."/>
            <person name="Liu J."/>
            <person name="Yang Y."/>
        </authorList>
    </citation>
    <scope>NUCLEOTIDE SEQUENCE [LARGE SCALE GENOMIC DNA]</scope>
    <source>
        <strain evidence="4">Cfa_2016G</strain>
        <tissue evidence="4">Leaf</tissue>
    </source>
</reference>
<dbReference type="GO" id="GO:0005634">
    <property type="term" value="C:nucleus"/>
    <property type="evidence" value="ECO:0007669"/>
    <property type="project" value="UniProtKB-SubCell"/>
</dbReference>
<dbReference type="InterPro" id="IPR051992">
    <property type="entry name" value="OxStress_Response_Reg"/>
</dbReference>
<dbReference type="EMBL" id="CM017321">
    <property type="protein sequence ID" value="KAE7998637.1"/>
    <property type="molecule type" value="Genomic_DNA"/>
</dbReference>
<dbReference type="GO" id="GO:0006950">
    <property type="term" value="P:response to stress"/>
    <property type="evidence" value="ECO:0007669"/>
    <property type="project" value="UniProtKB-ARBA"/>
</dbReference>
<dbReference type="PANTHER" id="PTHR33172:SF103">
    <property type="entry name" value="PROTEIN OXIDATIVE STRESS 3"/>
    <property type="match status" value="1"/>
</dbReference>
<comment type="subcellular location">
    <subcellularLocation>
        <location evidence="1">Nucleus</location>
    </subcellularLocation>
</comment>
<dbReference type="Proteomes" id="UP000327013">
    <property type="component" value="Chromosome 1"/>
</dbReference>
<feature type="compositionally biased region" description="Low complexity" evidence="3">
    <location>
        <begin position="161"/>
        <end position="180"/>
    </location>
</feature>
<evidence type="ECO:0000313" key="4">
    <source>
        <dbReference type="EMBL" id="KAE7998637.1"/>
    </source>
</evidence>
<evidence type="ECO:0000313" key="5">
    <source>
        <dbReference type="Proteomes" id="UP000327013"/>
    </source>
</evidence>
<evidence type="ECO:0000256" key="1">
    <source>
        <dbReference type="ARBA" id="ARBA00004123"/>
    </source>
</evidence>
<keyword evidence="2" id="KW-0539">Nucleus</keyword>
<organism evidence="4 5">
    <name type="scientific">Carpinus fangiana</name>
    <dbReference type="NCBI Taxonomy" id="176857"/>
    <lineage>
        <taxon>Eukaryota</taxon>
        <taxon>Viridiplantae</taxon>
        <taxon>Streptophyta</taxon>
        <taxon>Embryophyta</taxon>
        <taxon>Tracheophyta</taxon>
        <taxon>Spermatophyta</taxon>
        <taxon>Magnoliopsida</taxon>
        <taxon>eudicotyledons</taxon>
        <taxon>Gunneridae</taxon>
        <taxon>Pentapetalae</taxon>
        <taxon>rosids</taxon>
        <taxon>fabids</taxon>
        <taxon>Fagales</taxon>
        <taxon>Betulaceae</taxon>
        <taxon>Carpinus</taxon>
    </lineage>
</organism>
<evidence type="ECO:0008006" key="6">
    <source>
        <dbReference type="Google" id="ProtNLM"/>
    </source>
</evidence>
<gene>
    <name evidence="4" type="ORF">FH972_003163</name>
</gene>
<feature type="region of interest" description="Disordered" evidence="3">
    <location>
        <begin position="161"/>
        <end position="186"/>
    </location>
</feature>
<evidence type="ECO:0000256" key="2">
    <source>
        <dbReference type="ARBA" id="ARBA00023242"/>
    </source>
</evidence>
<keyword evidence="5" id="KW-1185">Reference proteome</keyword>
<evidence type="ECO:0000256" key="3">
    <source>
        <dbReference type="SAM" id="MobiDB-lite"/>
    </source>
</evidence>
<protein>
    <recommendedName>
        <fullName evidence="6">Oxidative stress 3</fullName>
    </recommendedName>
</protein>
<dbReference type="PANTHER" id="PTHR33172">
    <property type="entry name" value="OS08G0516900 PROTEIN"/>
    <property type="match status" value="1"/>
</dbReference>
<accession>A0A5N6QHK7</accession>
<name>A0A5N6QHK7_9ROSI</name>
<dbReference type="AlphaFoldDB" id="A0A5N6QHK7"/>
<dbReference type="OrthoDB" id="694201at2759"/>
<proteinExistence type="predicted"/>